<feature type="transmembrane region" description="Helical" evidence="7">
    <location>
        <begin position="1505"/>
        <end position="1529"/>
    </location>
</feature>
<evidence type="ECO:0000259" key="9">
    <source>
        <dbReference type="Pfam" id="PF23188"/>
    </source>
</evidence>
<feature type="transmembrane region" description="Helical" evidence="7">
    <location>
        <begin position="213"/>
        <end position="245"/>
    </location>
</feature>
<dbReference type="GO" id="GO:0008381">
    <property type="term" value="F:mechanosensitive monoatomic ion channel activity"/>
    <property type="evidence" value="ECO:0007669"/>
    <property type="project" value="InterPro"/>
</dbReference>
<protein>
    <recommendedName>
        <fullName evidence="13">Piezo non-specific cation channel R-Ras-binding domain-containing protein</fullName>
    </recommendedName>
</protein>
<feature type="compositionally biased region" description="Polar residues" evidence="6">
    <location>
        <begin position="353"/>
        <end position="368"/>
    </location>
</feature>
<feature type="transmembrane region" description="Helical" evidence="7">
    <location>
        <begin position="1040"/>
        <end position="1070"/>
    </location>
</feature>
<dbReference type="Pfam" id="PF23188">
    <property type="entry name" value="THU_Piezo1"/>
    <property type="match status" value="1"/>
</dbReference>
<keyword evidence="3 7" id="KW-0812">Transmembrane</keyword>
<keyword evidence="12" id="KW-1185">Reference proteome</keyword>
<feature type="transmembrane region" description="Helical" evidence="7">
    <location>
        <begin position="611"/>
        <end position="633"/>
    </location>
</feature>
<dbReference type="GO" id="GO:0005261">
    <property type="term" value="F:monoatomic cation channel activity"/>
    <property type="evidence" value="ECO:0007669"/>
    <property type="project" value="TreeGrafter"/>
</dbReference>
<evidence type="ECO:0000256" key="2">
    <source>
        <dbReference type="ARBA" id="ARBA00007821"/>
    </source>
</evidence>
<comment type="subcellular location">
    <subcellularLocation>
        <location evidence="1">Membrane</location>
        <topology evidence="1">Multi-pass membrane protein</topology>
    </subcellularLocation>
</comment>
<evidence type="ECO:0000259" key="8">
    <source>
        <dbReference type="Pfam" id="PF12166"/>
    </source>
</evidence>
<dbReference type="PANTHER" id="PTHR13167:SF25">
    <property type="entry name" value="PIEZO-TYPE MECHANOSENSITIVE ION CHANNEL COMPONENT"/>
    <property type="match status" value="1"/>
</dbReference>
<dbReference type="OrthoDB" id="248120at2759"/>
<dbReference type="PANTHER" id="PTHR13167">
    <property type="entry name" value="PIEZO-TYPE MECHANOSENSITIVE ION CHANNEL COMPONENT"/>
    <property type="match status" value="1"/>
</dbReference>
<feature type="domain" description="Piezo transmembrane helical unit" evidence="9">
    <location>
        <begin position="1035"/>
        <end position="1178"/>
    </location>
</feature>
<comment type="caution">
    <text evidence="11">The sequence shown here is derived from an EMBL/GenBank/DDBJ whole genome shotgun (WGS) entry which is preliminary data.</text>
</comment>
<feature type="transmembrane region" description="Helical" evidence="7">
    <location>
        <begin position="1151"/>
        <end position="1172"/>
    </location>
</feature>
<reference evidence="11" key="1">
    <citation type="submission" date="2019-06" db="EMBL/GenBank/DDBJ databases">
        <authorList>
            <person name="Zheng W."/>
        </authorList>
    </citation>
    <scope>NUCLEOTIDE SEQUENCE</scope>
    <source>
        <strain evidence="11">QDHG01</strain>
    </source>
</reference>
<name>A0A8J8P7Y5_HALGN</name>
<feature type="transmembrane region" description="Helical" evidence="7">
    <location>
        <begin position="1395"/>
        <end position="1415"/>
    </location>
</feature>
<feature type="transmembrane region" description="Helical" evidence="7">
    <location>
        <begin position="573"/>
        <end position="591"/>
    </location>
</feature>
<feature type="transmembrane region" description="Helical" evidence="7">
    <location>
        <begin position="257"/>
        <end position="276"/>
    </location>
</feature>
<keyword evidence="5 7" id="KW-0472">Membrane</keyword>
<gene>
    <name evidence="11" type="ORF">FGO68_gene11570</name>
</gene>
<evidence type="ECO:0000256" key="7">
    <source>
        <dbReference type="SAM" id="Phobius"/>
    </source>
</evidence>
<feature type="region of interest" description="Disordered" evidence="6">
    <location>
        <begin position="353"/>
        <end position="372"/>
    </location>
</feature>
<dbReference type="InterPro" id="IPR056770">
    <property type="entry name" value="Piezo_THU9_anchor"/>
</dbReference>
<feature type="transmembrane region" description="Helical" evidence="7">
    <location>
        <begin position="1082"/>
        <end position="1099"/>
    </location>
</feature>
<feature type="transmembrane region" description="Helical" evidence="7">
    <location>
        <begin position="546"/>
        <end position="567"/>
    </location>
</feature>
<evidence type="ECO:0000256" key="4">
    <source>
        <dbReference type="ARBA" id="ARBA00022989"/>
    </source>
</evidence>
<accession>A0A8J8P7Y5</accession>
<feature type="transmembrane region" description="Helical" evidence="7">
    <location>
        <begin position="1362"/>
        <end position="1383"/>
    </location>
</feature>
<organism evidence="11 12">
    <name type="scientific">Halteria grandinella</name>
    <dbReference type="NCBI Taxonomy" id="5974"/>
    <lineage>
        <taxon>Eukaryota</taxon>
        <taxon>Sar</taxon>
        <taxon>Alveolata</taxon>
        <taxon>Ciliophora</taxon>
        <taxon>Intramacronucleata</taxon>
        <taxon>Spirotrichea</taxon>
        <taxon>Stichotrichia</taxon>
        <taxon>Sporadotrichida</taxon>
        <taxon>Halteriidae</taxon>
        <taxon>Halteria</taxon>
    </lineage>
</organism>
<evidence type="ECO:0000256" key="5">
    <source>
        <dbReference type="ARBA" id="ARBA00023136"/>
    </source>
</evidence>
<dbReference type="GO" id="GO:0071260">
    <property type="term" value="P:cellular response to mechanical stimulus"/>
    <property type="evidence" value="ECO:0007669"/>
    <property type="project" value="TreeGrafter"/>
</dbReference>
<dbReference type="Pfam" id="PF24874">
    <property type="entry name" value="Piezo_THU9_anchor"/>
    <property type="match status" value="1"/>
</dbReference>
<dbReference type="InterPro" id="IPR027272">
    <property type="entry name" value="Piezo"/>
</dbReference>
<feature type="transmembrane region" description="Helical" evidence="7">
    <location>
        <begin position="1777"/>
        <end position="1801"/>
    </location>
</feature>
<proteinExistence type="inferred from homology"/>
<evidence type="ECO:0008006" key="13">
    <source>
        <dbReference type="Google" id="ProtNLM"/>
    </source>
</evidence>
<dbReference type="GO" id="GO:0042391">
    <property type="term" value="P:regulation of membrane potential"/>
    <property type="evidence" value="ECO:0007669"/>
    <property type="project" value="TreeGrafter"/>
</dbReference>
<evidence type="ECO:0000256" key="1">
    <source>
        <dbReference type="ARBA" id="ARBA00004141"/>
    </source>
</evidence>
<dbReference type="Proteomes" id="UP000785679">
    <property type="component" value="Unassembled WGS sequence"/>
</dbReference>
<evidence type="ECO:0000313" key="11">
    <source>
        <dbReference type="EMBL" id="TNV87609.1"/>
    </source>
</evidence>
<dbReference type="EMBL" id="RRYP01000321">
    <property type="protein sequence ID" value="TNV87609.1"/>
    <property type="molecule type" value="Genomic_DNA"/>
</dbReference>
<evidence type="ECO:0000256" key="3">
    <source>
        <dbReference type="ARBA" id="ARBA00022692"/>
    </source>
</evidence>
<feature type="transmembrane region" description="Helical" evidence="7">
    <location>
        <begin position="1321"/>
        <end position="1342"/>
    </location>
</feature>
<evidence type="ECO:0000313" key="12">
    <source>
        <dbReference type="Proteomes" id="UP000785679"/>
    </source>
</evidence>
<feature type="transmembrane region" description="Helical" evidence="7">
    <location>
        <begin position="442"/>
        <end position="462"/>
    </location>
</feature>
<dbReference type="GO" id="GO:0050982">
    <property type="term" value="P:detection of mechanical stimulus"/>
    <property type="evidence" value="ECO:0007669"/>
    <property type="project" value="TreeGrafter"/>
</dbReference>
<evidence type="ECO:0000259" key="10">
    <source>
        <dbReference type="Pfam" id="PF24874"/>
    </source>
</evidence>
<dbReference type="InterPro" id="IPR031334">
    <property type="entry name" value="Piezo_cap_dom"/>
</dbReference>
<feature type="domain" description="Piezo non-specific cation channel cap" evidence="8">
    <location>
        <begin position="1570"/>
        <end position="1866"/>
    </location>
</feature>
<dbReference type="Pfam" id="PF12166">
    <property type="entry name" value="Piezo_cap"/>
    <property type="match status" value="1"/>
</dbReference>
<sequence length="1879" mass="218027">MEKYIAFLTVTLPNWRDFGASLAEIITFIGSVLHYKVMKKIFSLQTIAPEEGNLLNQRNFMVKRVALVTFEVLVLCSIASTQSESALTLIPYTTIFCIQCLIIQYPKGMGIVNSLSSLSKILSIFLMAFSLTDLSANYLAECSDKYRNSSLYPLIGPNHQHNLFQTLLKIALLCLQYLKLSFPHSKYLCYQSESNQVQDDLSYGWRFIKPISVFAFSACSLFYIIGHPSVVLICFMPITIGGYFLRSMAEPSRWYVIYTRFIMGYLIFEIVLMRALKTGIQLFMTFNDGHQDIQMIQQGLSILGLSMIEVVKTKINEGLTADFTYLLILAFFGGQLAKSQILKYQEFPEEYDSNSLKEQQTPNPSIQQEQRDSKNVEYSAKFQMVSLFLLKHLQAFVNKSTKISNALAPFINLTLILISAFYKQNCLSLIALPIIVSSKNVGRFIIHYISFSICFQIIMAFANTRTDGDWKALLTIYQCESVECANDWEQWLSIGFINKSGIMVDFFLLLCAVIVKQSQDTDELTEEQRMEQIENLCESPSFKSKLTYFCLTQMPIIFVFTIFLHAMNSSRSSDFLSTGYLFFALYFFLNFQKFKSKSASSLLNKIRIYNFLNLVMLFAFQVPLFVCPTFQAIEQGFVNHQVCARLMAESVDNYDFGGLKETDSQIKAFYILSINSIGLQKLESSSISWALIMLILITEVQHSLLSHPYYLLIKVPEWKEAKKYDQYMRVIKYIEHTHLQKLWSFKAIKEEIKILHSRLIRITESIKNSVHSNHLLWDFDQEENEQRQSLVSEASSHYEGTLVGQERNSFFDSDFIEGVSPEMRDKIEKHFQDILALHRNDIENLALDLLNRPQTPIVPLKLFNAAFENLLHNKFQQKYRNLADDKREMGDLLSLIRIDQRAIEEYLLEIGEKLQMQVQVKAKIELYHQENLGLKFISENGYEEILLRDGEYNFFSHLLNYQAKENDLMDTILKIDTERPLLLHQTGWIKFQFMLREYLWDHLIDQSLFMSLSKQTSQSIYTIDFTTLLSKALLSQSINMAYFSFFLTYLLNADLLSLFLPLSALLYALLTHPIPTKGYWKLVQYYQLTVFVAKFFYQFPLFCASPEFTFFSFEQCSYQKVPSEALIKRLDYIIGLHKYTGPASYPREQGILFGIMPDLIVLFMILNVKIYFDMTGKWNNLQIKNSIYDTPAFKCPEKYVREAELQEKQAKHAEALQKYNNLKFKDKLVFNIKHQAKRFNKFLMRVLPVYMKTLQANRDTRTNEDEIYVLHNVKRVKPGKDYFNQSFFSLLLIFVYNLFFFRSWTGQTHASALSSANLQRFSVSQVAVLFFILTLMMVERMLYRVRQTENERQNSLSKHQLAIKLVIHVILVVYVHIDIGLVVPKHNNITFDKKFPLVLMYLLWVYYFIQSALQIRHGYPQAPFKAPFIRDTSLLTVWAFRVYKAMPFLWEMKVIIDWTVTSTCLDLFQWFKLDDAFNYLYQCQVQNNDRASRREYSQRPMWEKFFQGFCFAFALILVILAPILLFSGINPIMVNNPVLTGELQIALSLNENGSTYDMVKTQAFMIEGLNQTEVDGLQERYAEGSVKFEYPKMQKMYFSPYSEYAWQISPPSLQKFISDYNNLKSDQSAFFDVKAKWVLKRDNPIGNEQATSQLSVRKKIGMLQPIIDALNEHQGEAIGNVTDHSKSTILIENLLPKFLKLGDSQLAQPLDVIPLLSNLSTFASAKLSLNHGLNDTSLYWTYQVLASDRDGVFKSTSNQDDHNLVLIVYNEQVIGSLFGTALQLSVVGLYATIVIAIGRFLRLAFDRISQRVIYEEMDPETTEQLFEICEGIYIAQLEGDLVKEKRLYDLLIRMYRSPETLIKINRQARAELNERIKSE</sequence>
<feature type="transmembrane region" description="Helical" evidence="7">
    <location>
        <begin position="1282"/>
        <end position="1301"/>
    </location>
</feature>
<evidence type="ECO:0000256" key="6">
    <source>
        <dbReference type="SAM" id="MobiDB-lite"/>
    </source>
</evidence>
<dbReference type="InterPro" id="IPR056768">
    <property type="entry name" value="THU_Piezo"/>
</dbReference>
<comment type="similarity">
    <text evidence="2">Belongs to the PIEZO (TC 1.A.75) family.</text>
</comment>
<keyword evidence="4 7" id="KW-1133">Transmembrane helix</keyword>
<feature type="domain" description="Piezo THU9 and anchor" evidence="10">
    <location>
        <begin position="1280"/>
        <end position="1527"/>
    </location>
</feature>
<dbReference type="GO" id="GO:0016020">
    <property type="term" value="C:membrane"/>
    <property type="evidence" value="ECO:0007669"/>
    <property type="project" value="UniProtKB-SubCell"/>
</dbReference>